<feature type="signal peptide" evidence="2">
    <location>
        <begin position="1"/>
        <end position="28"/>
    </location>
</feature>
<sequence length="182" mass="19063">MAVEMKMKKKRILAFTACLLAAMLCACSREPAGQTLTGQAPAGTEEAVPQESAAENTETASAQPEAAAENTETASAQPEATAENVETASPEPETAVSSEAAESAGTAEPETETLTVSVLEGTLNGWADNHTVEIMVDGAPAAFQVEDEDVKAALEAVREEASFFFEVQQDGEVRRIVGVMLE</sequence>
<proteinExistence type="predicted"/>
<evidence type="ECO:0000313" key="4">
    <source>
        <dbReference type="Proteomes" id="UP000824007"/>
    </source>
</evidence>
<comment type="caution">
    <text evidence="3">The sequence shown here is derived from an EMBL/GenBank/DDBJ whole genome shotgun (WGS) entry which is preliminary data.</text>
</comment>
<feature type="region of interest" description="Disordered" evidence="1">
    <location>
        <begin position="34"/>
        <end position="113"/>
    </location>
</feature>
<name>A0A9D2C8G1_9FIRM</name>
<dbReference type="Proteomes" id="UP000824007">
    <property type="component" value="Unassembled WGS sequence"/>
</dbReference>
<keyword evidence="2" id="KW-0732">Signal</keyword>
<evidence type="ECO:0000313" key="3">
    <source>
        <dbReference type="EMBL" id="HIY61496.1"/>
    </source>
</evidence>
<evidence type="ECO:0000256" key="1">
    <source>
        <dbReference type="SAM" id="MobiDB-lite"/>
    </source>
</evidence>
<dbReference type="AlphaFoldDB" id="A0A9D2C8G1"/>
<evidence type="ECO:0000256" key="2">
    <source>
        <dbReference type="SAM" id="SignalP"/>
    </source>
</evidence>
<feature type="compositionally biased region" description="Low complexity" evidence="1">
    <location>
        <begin position="51"/>
        <end position="77"/>
    </location>
</feature>
<dbReference type="EMBL" id="DXDD01000156">
    <property type="protein sequence ID" value="HIY61496.1"/>
    <property type="molecule type" value="Genomic_DNA"/>
</dbReference>
<reference evidence="3" key="2">
    <citation type="submission" date="2021-04" db="EMBL/GenBank/DDBJ databases">
        <authorList>
            <person name="Gilroy R."/>
        </authorList>
    </citation>
    <scope>NUCLEOTIDE SEQUENCE</scope>
    <source>
        <strain evidence="3">ChiSxjej3B15-24422</strain>
    </source>
</reference>
<feature type="compositionally biased region" description="Low complexity" evidence="1">
    <location>
        <begin position="88"/>
        <end position="108"/>
    </location>
</feature>
<protein>
    <submittedName>
        <fullName evidence="3">Uncharacterized protein</fullName>
    </submittedName>
</protein>
<feature type="chain" id="PRO_5038669420" evidence="2">
    <location>
        <begin position="29"/>
        <end position="182"/>
    </location>
</feature>
<organism evidence="3 4">
    <name type="scientific">Candidatus Eisenbergiella pullistercoris</name>
    <dbReference type="NCBI Taxonomy" id="2838555"/>
    <lineage>
        <taxon>Bacteria</taxon>
        <taxon>Bacillati</taxon>
        <taxon>Bacillota</taxon>
        <taxon>Clostridia</taxon>
        <taxon>Lachnospirales</taxon>
        <taxon>Lachnospiraceae</taxon>
        <taxon>Eisenbergiella</taxon>
    </lineage>
</organism>
<dbReference type="PROSITE" id="PS51257">
    <property type="entry name" value="PROKAR_LIPOPROTEIN"/>
    <property type="match status" value="1"/>
</dbReference>
<accession>A0A9D2C8G1</accession>
<gene>
    <name evidence="3" type="ORF">H9831_12595</name>
</gene>
<reference evidence="3" key="1">
    <citation type="journal article" date="2021" name="PeerJ">
        <title>Extensive microbial diversity within the chicken gut microbiome revealed by metagenomics and culture.</title>
        <authorList>
            <person name="Gilroy R."/>
            <person name="Ravi A."/>
            <person name="Getino M."/>
            <person name="Pursley I."/>
            <person name="Horton D.L."/>
            <person name="Alikhan N.F."/>
            <person name="Baker D."/>
            <person name="Gharbi K."/>
            <person name="Hall N."/>
            <person name="Watson M."/>
            <person name="Adriaenssens E.M."/>
            <person name="Foster-Nyarko E."/>
            <person name="Jarju S."/>
            <person name="Secka A."/>
            <person name="Antonio M."/>
            <person name="Oren A."/>
            <person name="Chaudhuri R.R."/>
            <person name="La Ragione R."/>
            <person name="Hildebrand F."/>
            <person name="Pallen M.J."/>
        </authorList>
    </citation>
    <scope>NUCLEOTIDE SEQUENCE</scope>
    <source>
        <strain evidence="3">ChiSxjej3B15-24422</strain>
    </source>
</reference>